<dbReference type="GO" id="GO:0005886">
    <property type="term" value="C:plasma membrane"/>
    <property type="evidence" value="ECO:0007669"/>
    <property type="project" value="UniProtKB-SubCell"/>
</dbReference>
<feature type="transmembrane region" description="Helical" evidence="6">
    <location>
        <begin position="228"/>
        <end position="251"/>
    </location>
</feature>
<name>A0A369B318_9FIRM</name>
<proteinExistence type="predicted"/>
<dbReference type="PANTHER" id="PTHR32196">
    <property type="entry name" value="ABC TRANSPORTER PERMEASE PROTEIN YPHD-RELATED-RELATED"/>
    <property type="match status" value="1"/>
</dbReference>
<dbReference type="PANTHER" id="PTHR32196:SF19">
    <property type="entry name" value="GALACTOFURANOSE TRANSPORTER PERMEASE PROTEIN YTFT"/>
    <property type="match status" value="1"/>
</dbReference>
<dbReference type="GO" id="GO:0022857">
    <property type="term" value="F:transmembrane transporter activity"/>
    <property type="evidence" value="ECO:0007669"/>
    <property type="project" value="InterPro"/>
</dbReference>
<feature type="transmembrane region" description="Helical" evidence="6">
    <location>
        <begin position="139"/>
        <end position="162"/>
    </location>
</feature>
<dbReference type="CDD" id="cd06579">
    <property type="entry name" value="TM_PBP1_transp_AraH_like"/>
    <property type="match status" value="1"/>
</dbReference>
<dbReference type="OrthoDB" id="9784538at2"/>
<keyword evidence="8" id="KW-1185">Reference proteome</keyword>
<evidence type="ECO:0000256" key="4">
    <source>
        <dbReference type="ARBA" id="ARBA00022989"/>
    </source>
</evidence>
<feature type="transmembrane region" description="Helical" evidence="6">
    <location>
        <begin position="51"/>
        <end position="69"/>
    </location>
</feature>
<feature type="transmembrane region" description="Helical" evidence="6">
    <location>
        <begin position="12"/>
        <end position="31"/>
    </location>
</feature>
<feature type="transmembrane region" description="Helical" evidence="6">
    <location>
        <begin position="174"/>
        <end position="195"/>
    </location>
</feature>
<feature type="transmembrane region" description="Helical" evidence="6">
    <location>
        <begin position="106"/>
        <end position="127"/>
    </location>
</feature>
<protein>
    <submittedName>
        <fullName evidence="7">Monosaccharide ABC transporter membrane protein (CUT2 family)</fullName>
    </submittedName>
</protein>
<gene>
    <name evidence="7" type="ORF">DFR58_11480</name>
</gene>
<evidence type="ECO:0000256" key="1">
    <source>
        <dbReference type="ARBA" id="ARBA00004651"/>
    </source>
</evidence>
<keyword evidence="5 6" id="KW-0472">Membrane</keyword>
<sequence length="350" mass="36588">MHDRLKLITKSKLFWPLMILVLMIIFNIIFVDDFLSIEFKDGHLFGRIIDIINRAAPLMLLAMGMTLVIATGGVDLSVGSTAAISGALVCSLIGGNFDGTVQNPFIIAIIAALFVSILAGAWNGFLVGKLGIQPVVATLILYVAGRGIAQLITGGQIITVYYKPYAYLGGFAPGIPIPFSIIIAAVVLVIVLLALKKTALGLFIESVGVNSVASRFTGISVVKIKFLVYAFSGLCAGIAGLIISSMIRAADANNAGLMSEMDAILAVAIGGTSMAGGRFSLGASMIGALIVQSITTTLYAVGVSAQVLPLIKAIVVIAICFVQSEELRHKLSGIFSKIGGARNEKATVKL</sequence>
<dbReference type="InterPro" id="IPR001851">
    <property type="entry name" value="ABC_transp_permease"/>
</dbReference>
<evidence type="ECO:0000256" key="3">
    <source>
        <dbReference type="ARBA" id="ARBA00022692"/>
    </source>
</evidence>
<keyword evidence="4 6" id="KW-1133">Transmembrane helix</keyword>
<keyword evidence="2" id="KW-1003">Cell membrane</keyword>
<evidence type="ECO:0000256" key="6">
    <source>
        <dbReference type="SAM" id="Phobius"/>
    </source>
</evidence>
<accession>A0A369B318</accession>
<organism evidence="7 8">
    <name type="scientific">Anaerobacterium chartisolvens</name>
    <dbReference type="NCBI Taxonomy" id="1297424"/>
    <lineage>
        <taxon>Bacteria</taxon>
        <taxon>Bacillati</taxon>
        <taxon>Bacillota</taxon>
        <taxon>Clostridia</taxon>
        <taxon>Eubacteriales</taxon>
        <taxon>Oscillospiraceae</taxon>
        <taxon>Anaerobacterium</taxon>
    </lineage>
</organism>
<reference evidence="7 8" key="1">
    <citation type="submission" date="2018-07" db="EMBL/GenBank/DDBJ databases">
        <title>Genomic Encyclopedia of Type Strains, Phase IV (KMG-IV): sequencing the most valuable type-strain genomes for metagenomic binning, comparative biology and taxonomic classification.</title>
        <authorList>
            <person name="Goeker M."/>
        </authorList>
    </citation>
    <scope>NUCLEOTIDE SEQUENCE [LARGE SCALE GENOMIC DNA]</scope>
    <source>
        <strain evidence="7 8">DSM 27016</strain>
    </source>
</reference>
<comment type="caution">
    <text evidence="7">The sequence shown here is derived from an EMBL/GenBank/DDBJ whole genome shotgun (WGS) entry which is preliminary data.</text>
</comment>
<evidence type="ECO:0000313" key="8">
    <source>
        <dbReference type="Proteomes" id="UP000253034"/>
    </source>
</evidence>
<dbReference type="RefSeq" id="WP_114298280.1">
    <property type="nucleotide sequence ID" value="NZ_QPJT01000014.1"/>
</dbReference>
<evidence type="ECO:0000313" key="7">
    <source>
        <dbReference type="EMBL" id="RCX14846.1"/>
    </source>
</evidence>
<feature type="transmembrane region" description="Helical" evidence="6">
    <location>
        <begin position="263"/>
        <end position="291"/>
    </location>
</feature>
<evidence type="ECO:0000256" key="2">
    <source>
        <dbReference type="ARBA" id="ARBA00022475"/>
    </source>
</evidence>
<dbReference type="Proteomes" id="UP000253034">
    <property type="component" value="Unassembled WGS sequence"/>
</dbReference>
<keyword evidence="3 6" id="KW-0812">Transmembrane</keyword>
<dbReference type="AlphaFoldDB" id="A0A369B318"/>
<comment type="subcellular location">
    <subcellularLocation>
        <location evidence="1">Cell membrane</location>
        <topology evidence="1">Multi-pass membrane protein</topology>
    </subcellularLocation>
</comment>
<feature type="transmembrane region" description="Helical" evidence="6">
    <location>
        <begin position="297"/>
        <end position="322"/>
    </location>
</feature>
<dbReference type="Pfam" id="PF02653">
    <property type="entry name" value="BPD_transp_2"/>
    <property type="match status" value="1"/>
</dbReference>
<feature type="transmembrane region" description="Helical" evidence="6">
    <location>
        <begin position="76"/>
        <end position="94"/>
    </location>
</feature>
<dbReference type="EMBL" id="QPJT01000014">
    <property type="protein sequence ID" value="RCX14846.1"/>
    <property type="molecule type" value="Genomic_DNA"/>
</dbReference>
<evidence type="ECO:0000256" key="5">
    <source>
        <dbReference type="ARBA" id="ARBA00023136"/>
    </source>
</evidence>